<dbReference type="EMBL" id="PXWF02000019">
    <property type="protein sequence ID" value="PWF55592.1"/>
    <property type="molecule type" value="Genomic_DNA"/>
</dbReference>
<sequence length="86" mass="10136">MNSQSNFSRNRFSYTSITQEFADQILQFMADAQRHNGLEARFRRERAYGAYMCWRALVRDEIDPAIFNDDDCRLEALLSLQSFGMQ</sequence>
<gene>
    <name evidence="1" type="ORF">C7C56_001360</name>
</gene>
<evidence type="ECO:0000313" key="1">
    <source>
        <dbReference type="EMBL" id="PWF55592.1"/>
    </source>
</evidence>
<reference evidence="1 2" key="1">
    <citation type="submission" date="2018-04" db="EMBL/GenBank/DDBJ databases">
        <title>Massilia violaceinigra sp. nov., a novel purple-pigmented bacterium isolated from Tianshan glacier, Xinjiang, China.</title>
        <authorList>
            <person name="Wang H."/>
        </authorList>
    </citation>
    <scope>NUCLEOTIDE SEQUENCE [LARGE SCALE GENOMIC DNA]</scope>
    <source>
        <strain evidence="1 2">B448-2</strain>
    </source>
</reference>
<comment type="caution">
    <text evidence="1">The sequence shown here is derived from an EMBL/GenBank/DDBJ whole genome shotgun (WGS) entry which is preliminary data.</text>
</comment>
<organism evidence="1 2">
    <name type="scientific">Massilia glaciei</name>
    <dbReference type="NCBI Taxonomy" id="1524097"/>
    <lineage>
        <taxon>Bacteria</taxon>
        <taxon>Pseudomonadati</taxon>
        <taxon>Pseudomonadota</taxon>
        <taxon>Betaproteobacteria</taxon>
        <taxon>Burkholderiales</taxon>
        <taxon>Oxalobacteraceae</taxon>
        <taxon>Telluria group</taxon>
        <taxon>Massilia</taxon>
    </lineage>
</organism>
<accession>A0A2U2I773</accession>
<keyword evidence="2" id="KW-1185">Reference proteome</keyword>
<evidence type="ECO:0000313" key="2">
    <source>
        <dbReference type="Proteomes" id="UP000241421"/>
    </source>
</evidence>
<dbReference type="Proteomes" id="UP000241421">
    <property type="component" value="Unassembled WGS sequence"/>
</dbReference>
<dbReference type="AlphaFoldDB" id="A0A2U2I773"/>
<proteinExistence type="predicted"/>
<name>A0A2U2I773_9BURK</name>
<protein>
    <submittedName>
        <fullName evidence="1">Uncharacterized protein</fullName>
    </submittedName>
</protein>